<dbReference type="OrthoDB" id="10252017at2759"/>
<dbReference type="PANTHER" id="PTHR24035">
    <property type="entry name" value="MULTIPLE EPIDERMAL GROWTH FACTOR-LIKE DOMAINS PROTEIN"/>
    <property type="match status" value="1"/>
</dbReference>
<organism evidence="8 9">
    <name type="scientific">Lingula anatina</name>
    <name type="common">Brachiopod</name>
    <name type="synonym">Lingula unguis</name>
    <dbReference type="NCBI Taxonomy" id="7574"/>
    <lineage>
        <taxon>Eukaryota</taxon>
        <taxon>Metazoa</taxon>
        <taxon>Spiralia</taxon>
        <taxon>Lophotrochozoa</taxon>
        <taxon>Brachiopoda</taxon>
        <taxon>Linguliformea</taxon>
        <taxon>Lingulata</taxon>
        <taxon>Lingulida</taxon>
        <taxon>Linguloidea</taxon>
        <taxon>Lingulidae</taxon>
        <taxon>Lingula</taxon>
    </lineage>
</organism>
<evidence type="ECO:0000313" key="8">
    <source>
        <dbReference type="Proteomes" id="UP000085678"/>
    </source>
</evidence>
<dbReference type="InterPro" id="IPR002049">
    <property type="entry name" value="LE_dom"/>
</dbReference>
<evidence type="ECO:0000256" key="1">
    <source>
        <dbReference type="ARBA" id="ARBA00022536"/>
    </source>
</evidence>
<reference evidence="9" key="1">
    <citation type="submission" date="2025-08" db="UniProtKB">
        <authorList>
            <consortium name="RefSeq"/>
        </authorList>
    </citation>
    <scope>IDENTIFICATION</scope>
    <source>
        <tissue evidence="9">Gonads</tissue>
    </source>
</reference>
<evidence type="ECO:0000256" key="2">
    <source>
        <dbReference type="ARBA" id="ARBA00022729"/>
    </source>
</evidence>
<dbReference type="FunFam" id="2.170.300.10:FF:000041">
    <property type="entry name" value="Tyrosine protein kinase receptor tie-1, putative"/>
    <property type="match status" value="1"/>
</dbReference>
<evidence type="ECO:0000313" key="9">
    <source>
        <dbReference type="RefSeq" id="XP_013407207.1"/>
    </source>
</evidence>
<dbReference type="Proteomes" id="UP000085678">
    <property type="component" value="Unplaced"/>
</dbReference>
<proteinExistence type="predicted"/>
<feature type="signal peptide" evidence="6">
    <location>
        <begin position="1"/>
        <end position="22"/>
    </location>
</feature>
<evidence type="ECO:0000256" key="5">
    <source>
        <dbReference type="PROSITE-ProRule" id="PRU00076"/>
    </source>
</evidence>
<dbReference type="CDD" id="cd00055">
    <property type="entry name" value="EGF_Lam"/>
    <property type="match status" value="1"/>
</dbReference>
<dbReference type="PRINTS" id="PR00011">
    <property type="entry name" value="EGFLAMININ"/>
</dbReference>
<gene>
    <name evidence="9" type="primary">LOC106171414</name>
</gene>
<feature type="chain" id="PRO_5010200813" evidence="6">
    <location>
        <begin position="23"/>
        <end position="203"/>
    </location>
</feature>
<keyword evidence="2 6" id="KW-0732">Signal</keyword>
<dbReference type="RefSeq" id="XP_013407207.1">
    <property type="nucleotide sequence ID" value="XM_013551753.1"/>
</dbReference>
<evidence type="ECO:0000256" key="4">
    <source>
        <dbReference type="ARBA" id="ARBA00023157"/>
    </source>
</evidence>
<dbReference type="PROSITE" id="PS50026">
    <property type="entry name" value="EGF_3"/>
    <property type="match status" value="1"/>
</dbReference>
<dbReference type="PROSITE" id="PS01186">
    <property type="entry name" value="EGF_2"/>
    <property type="match status" value="1"/>
</dbReference>
<dbReference type="KEGG" id="lak:106171414"/>
<name>A0A1S3J9X6_LINAN</name>
<accession>A0A1S3J9X6</accession>
<dbReference type="Gene3D" id="2.170.300.10">
    <property type="entry name" value="Tie2 ligand-binding domain superfamily"/>
    <property type="match status" value="1"/>
</dbReference>
<keyword evidence="1 5" id="KW-0245">EGF-like domain</keyword>
<feature type="domain" description="EGF-like" evidence="7">
    <location>
        <begin position="153"/>
        <end position="188"/>
    </location>
</feature>
<dbReference type="InterPro" id="IPR000742">
    <property type="entry name" value="EGF"/>
</dbReference>
<keyword evidence="3" id="KW-0677">Repeat</keyword>
<keyword evidence="8" id="KW-1185">Reference proteome</keyword>
<keyword evidence="4 5" id="KW-1015">Disulfide bond</keyword>
<dbReference type="InterPro" id="IPR052108">
    <property type="entry name" value="MEGF/SIB"/>
</dbReference>
<sequence>MKSYISVFLVIFLMDMVHHNKAVPKQCTQTVSVMESKLLTKMTAKVINYKPSCSGWTRLWFPSRCSTKYRIEYSTETYTTYQTAYQTKMICCPGTKEKNGECQGCPEGRYGDGCMGKCKCHANQLCNQTEGDCTCKPGWIGRNCTQTCPDGFYGEHCKESCLCQNNATCDPADGSCKCQPGWIGTVCDKGAVLSNILFKLFYF</sequence>
<evidence type="ECO:0000256" key="3">
    <source>
        <dbReference type="ARBA" id="ARBA00022737"/>
    </source>
</evidence>
<protein>
    <submittedName>
        <fullName evidence="9">Protein draper</fullName>
    </submittedName>
</protein>
<dbReference type="GeneID" id="106171414"/>
<dbReference type="InParanoid" id="A0A1S3J9X6"/>
<dbReference type="Pfam" id="PF00053">
    <property type="entry name" value="EGF_laminin"/>
    <property type="match status" value="1"/>
</dbReference>
<dbReference type="PROSITE" id="PS00022">
    <property type="entry name" value="EGF_1"/>
    <property type="match status" value="2"/>
</dbReference>
<dbReference type="SMART" id="SM00181">
    <property type="entry name" value="EGF"/>
    <property type="match status" value="2"/>
</dbReference>
<dbReference type="AlphaFoldDB" id="A0A1S3J9X6"/>
<evidence type="ECO:0000256" key="6">
    <source>
        <dbReference type="SAM" id="SignalP"/>
    </source>
</evidence>
<evidence type="ECO:0000259" key="7">
    <source>
        <dbReference type="PROSITE" id="PS50026"/>
    </source>
</evidence>
<feature type="disulfide bond" evidence="5">
    <location>
        <begin position="178"/>
        <end position="187"/>
    </location>
</feature>
<dbReference type="PANTHER" id="PTHR24035:SF109">
    <property type="entry name" value="PROTEIN DRAPER"/>
    <property type="match status" value="1"/>
</dbReference>
<comment type="caution">
    <text evidence="5">Lacks conserved residue(s) required for the propagation of feature annotation.</text>
</comment>